<dbReference type="NCBIfam" id="NF038024">
    <property type="entry name" value="CRR6_slr1097"/>
    <property type="match status" value="1"/>
</dbReference>
<evidence type="ECO:0000313" key="1">
    <source>
        <dbReference type="EMBL" id="KST67326.1"/>
    </source>
</evidence>
<sequence length="166" mass="19240">MTSILINSQSINSLDLSPAKKIIDPILKQHGDEAIAKEAIQSLEQQLSFKIEYPLEPGDPREISEIPEIRLWFVRLDACYPWLPWFLDWQSGEFVRYAAMLVPHQFNSKEGIQYNPEALEIFLMQKIFILSDWLQTYSIPSSSRLKSMAQLLGYDLDDALFEMLKT</sequence>
<evidence type="ECO:0000313" key="2">
    <source>
        <dbReference type="Proteomes" id="UP000053372"/>
    </source>
</evidence>
<dbReference type="GO" id="GO:0010275">
    <property type="term" value="P:NAD(P)H dehydrogenase complex assembly"/>
    <property type="evidence" value="ECO:0007669"/>
    <property type="project" value="TreeGrafter"/>
</dbReference>
<dbReference type="PANTHER" id="PTHR35724">
    <property type="entry name" value="PROTEIN CHLORORESPIRATORY REDUCTION 6, CHLOROPLASTIC"/>
    <property type="match status" value="1"/>
</dbReference>
<name>A0A0V7ZS82_9CYAN</name>
<protein>
    <recommendedName>
        <fullName evidence="3">DUF1817 domain-containing protein</fullName>
    </recommendedName>
</protein>
<keyword evidence="2" id="KW-1185">Reference proteome</keyword>
<dbReference type="InterPro" id="IPR014946">
    <property type="entry name" value="CRR6"/>
</dbReference>
<reference evidence="1 2" key="1">
    <citation type="journal article" date="2015" name="Genome Announc.">
        <title>Draft Genome of the Euendolithic (true boring) Cyanobacterium Mastigocoleus testarum strain BC008.</title>
        <authorList>
            <person name="Guida B.S."/>
            <person name="Garcia-Pichel F."/>
        </authorList>
    </citation>
    <scope>NUCLEOTIDE SEQUENCE [LARGE SCALE GENOMIC DNA]</scope>
    <source>
        <strain evidence="1 2">BC008</strain>
    </source>
</reference>
<organism evidence="1 2">
    <name type="scientific">Mastigocoleus testarum BC008</name>
    <dbReference type="NCBI Taxonomy" id="371196"/>
    <lineage>
        <taxon>Bacteria</taxon>
        <taxon>Bacillati</taxon>
        <taxon>Cyanobacteriota</taxon>
        <taxon>Cyanophyceae</taxon>
        <taxon>Nostocales</taxon>
        <taxon>Hapalosiphonaceae</taxon>
        <taxon>Mastigocoleus</taxon>
    </lineage>
</organism>
<proteinExistence type="predicted"/>
<dbReference type="AlphaFoldDB" id="A0A0V7ZS82"/>
<dbReference type="Pfam" id="PF08847">
    <property type="entry name" value="Crr6"/>
    <property type="match status" value="1"/>
</dbReference>
<dbReference type="PANTHER" id="PTHR35724:SF1">
    <property type="entry name" value="PROTEIN CHLORORESPIRATORY REDUCTION 6, CHLOROPLASTIC"/>
    <property type="match status" value="1"/>
</dbReference>
<dbReference type="Proteomes" id="UP000053372">
    <property type="component" value="Unassembled WGS sequence"/>
</dbReference>
<dbReference type="RefSeq" id="WP_027842981.1">
    <property type="nucleotide sequence ID" value="NZ_LMTZ01000088.1"/>
</dbReference>
<accession>A0A0V7ZS82</accession>
<comment type="caution">
    <text evidence="1">The sequence shown here is derived from an EMBL/GenBank/DDBJ whole genome shotgun (WGS) entry which is preliminary data.</text>
</comment>
<gene>
    <name evidence="1" type="ORF">BC008_29460</name>
</gene>
<dbReference type="EMBL" id="LMTZ01000088">
    <property type="protein sequence ID" value="KST67326.1"/>
    <property type="molecule type" value="Genomic_DNA"/>
</dbReference>
<evidence type="ECO:0008006" key="3">
    <source>
        <dbReference type="Google" id="ProtNLM"/>
    </source>
</evidence>
<dbReference type="OrthoDB" id="489874at2"/>